<keyword evidence="7" id="KW-0411">Iron-sulfur</keyword>
<dbReference type="Gene3D" id="2.102.10.10">
    <property type="entry name" value="Rieske [2Fe-2S] iron-sulphur domain"/>
    <property type="match status" value="1"/>
</dbReference>
<dbReference type="SUPFAM" id="SSF55961">
    <property type="entry name" value="Bet v1-like"/>
    <property type="match status" value="1"/>
</dbReference>
<dbReference type="GeneID" id="93088562"/>
<dbReference type="GO" id="GO:0005506">
    <property type="term" value="F:iron ion binding"/>
    <property type="evidence" value="ECO:0007669"/>
    <property type="project" value="InterPro"/>
</dbReference>
<proteinExistence type="inferred from homology"/>
<protein>
    <submittedName>
        <fullName evidence="8">Rieske (2Fe-2S) domain protein</fullName>
    </submittedName>
</protein>
<dbReference type="InterPro" id="IPR015879">
    <property type="entry name" value="Ring_hydroxy_dOase_asu_C_dom"/>
</dbReference>
<dbReference type="InterPro" id="IPR036922">
    <property type="entry name" value="Rieske_2Fe-2S_sf"/>
</dbReference>
<dbReference type="Gene3D" id="3.90.380.10">
    <property type="entry name" value="Naphthalene 1,2-dioxygenase Alpha Subunit, Chain A, domain 1"/>
    <property type="match status" value="1"/>
</dbReference>
<dbReference type="Pfam" id="PF00355">
    <property type="entry name" value="Rieske"/>
    <property type="match status" value="1"/>
</dbReference>
<comment type="cofactor">
    <cofactor evidence="1">
        <name>Fe cation</name>
        <dbReference type="ChEBI" id="CHEBI:24875"/>
    </cofactor>
</comment>
<evidence type="ECO:0000313" key="9">
    <source>
        <dbReference type="Proteomes" id="UP000000662"/>
    </source>
</evidence>
<sequence length="392" mass="44481">MQHETQVTLAKRIFALIDSGGTDMSDACASNPVSAYSCPAILKQERQRLFTGRPVLIATSCQLKAPGDYLTDDRCGVPILLVRNRDGKLNAFANVCRHRGARLANGCGRDTTSFVCPYHGWGYNLEGKLRILSPRGAFPGLDCEHTDLVRFPVAERHGLIWVLPQAGGTINEDALLPGLDSELASYGLANFTHFGTRALRKRLNWKLAIDTFLESWHIDKLHRETINPIFLPGIGLVDTFGDNMRLTFPRRSIVDMRNQPEENWDLLRHTLIVYVLFPNTLLNWQGRHFEIWRMFPANDEDPDQCIAEASLYTPTPVGNAQTDAYWRRNFDLLMNVVEKEDFDLAEQIQRGFNARTQQSITFGRHEPALGYYHERLRRAVAADREEKEEAAA</sequence>
<evidence type="ECO:0000256" key="5">
    <source>
        <dbReference type="ARBA" id="ARBA00023002"/>
    </source>
</evidence>
<keyword evidence="9" id="KW-1185">Reference proteome</keyword>
<keyword evidence="3" id="KW-0001">2Fe-2S</keyword>
<dbReference type="InterPro" id="IPR017941">
    <property type="entry name" value="Rieske_2Fe-2S"/>
</dbReference>
<dbReference type="PRINTS" id="PR00090">
    <property type="entry name" value="RNGDIOXGNASE"/>
</dbReference>
<evidence type="ECO:0000256" key="2">
    <source>
        <dbReference type="ARBA" id="ARBA00008751"/>
    </source>
</evidence>
<gene>
    <name evidence="8" type="ordered locus">Bamb_6236</name>
</gene>
<dbReference type="GO" id="GO:0051537">
    <property type="term" value="F:2 iron, 2 sulfur cluster binding"/>
    <property type="evidence" value="ECO:0007669"/>
    <property type="project" value="UniProtKB-KW"/>
</dbReference>
<evidence type="ECO:0000256" key="1">
    <source>
        <dbReference type="ARBA" id="ARBA00001962"/>
    </source>
</evidence>
<comment type="similarity">
    <text evidence="2">Belongs to the bacterial ring-hydroxylating dioxygenase alpha subunit family.</text>
</comment>
<dbReference type="CDD" id="cd08887">
    <property type="entry name" value="RHO_alpha_C_3"/>
    <property type="match status" value="1"/>
</dbReference>
<dbReference type="EMBL" id="CP000442">
    <property type="protein sequence ID" value="ABI91780.1"/>
    <property type="molecule type" value="Genomic_DNA"/>
</dbReference>
<keyword evidence="6" id="KW-0408">Iron</keyword>
<dbReference type="KEGG" id="bam:Bamb_6236"/>
<keyword evidence="5" id="KW-0560">Oxidoreductase</keyword>
<dbReference type="PANTHER" id="PTHR43756">
    <property type="entry name" value="CHOLINE MONOOXYGENASE, CHLOROPLASTIC"/>
    <property type="match status" value="1"/>
</dbReference>
<dbReference type="Proteomes" id="UP000000662">
    <property type="component" value="Chromosome 3"/>
</dbReference>
<dbReference type="AlphaFoldDB" id="Q0B243"/>
<dbReference type="Pfam" id="PF00848">
    <property type="entry name" value="Ring_hydroxyl_A"/>
    <property type="match status" value="1"/>
</dbReference>
<name>Q0B243_BURCM</name>
<dbReference type="InterPro" id="IPR001663">
    <property type="entry name" value="Rng_hydr_dOase-A"/>
</dbReference>
<dbReference type="PATRIC" id="fig|339670.21.peg.6102"/>
<dbReference type="RefSeq" id="WP_011661109.1">
    <property type="nucleotide sequence ID" value="NC_008392.1"/>
</dbReference>
<dbReference type="PROSITE" id="PS51296">
    <property type="entry name" value="RIESKE"/>
    <property type="match status" value="1"/>
</dbReference>
<keyword evidence="4" id="KW-0479">Metal-binding</keyword>
<accession>Q0B243</accession>
<organism evidence="8 9">
    <name type="scientific">Burkholderia ambifaria (strain ATCC BAA-244 / DSM 16087 / CCUG 44356 / LMG 19182 / AMMD)</name>
    <name type="common">Burkholderia cepacia (strain AMMD)</name>
    <dbReference type="NCBI Taxonomy" id="339670"/>
    <lineage>
        <taxon>Bacteria</taxon>
        <taxon>Pseudomonadati</taxon>
        <taxon>Pseudomonadota</taxon>
        <taxon>Betaproteobacteria</taxon>
        <taxon>Burkholderiales</taxon>
        <taxon>Burkholderiaceae</taxon>
        <taxon>Burkholderia</taxon>
        <taxon>Burkholderia cepacia complex</taxon>
    </lineage>
</organism>
<dbReference type="CDD" id="cd03469">
    <property type="entry name" value="Rieske_RO_Alpha_N"/>
    <property type="match status" value="1"/>
</dbReference>
<evidence type="ECO:0000313" key="8">
    <source>
        <dbReference type="EMBL" id="ABI91780.1"/>
    </source>
</evidence>
<evidence type="ECO:0000256" key="6">
    <source>
        <dbReference type="ARBA" id="ARBA00023004"/>
    </source>
</evidence>
<dbReference type="SUPFAM" id="SSF50022">
    <property type="entry name" value="ISP domain"/>
    <property type="match status" value="1"/>
</dbReference>
<dbReference type="PANTHER" id="PTHR43756:SF5">
    <property type="entry name" value="CHOLINE MONOOXYGENASE, CHLOROPLASTIC"/>
    <property type="match status" value="1"/>
</dbReference>
<dbReference type="GO" id="GO:0016491">
    <property type="term" value="F:oxidoreductase activity"/>
    <property type="evidence" value="ECO:0007669"/>
    <property type="project" value="UniProtKB-KW"/>
</dbReference>
<reference evidence="8" key="1">
    <citation type="submission" date="2006-08" db="EMBL/GenBank/DDBJ databases">
        <title>Complete sequence of Chromosome 3 of Burkholderia cepacia AMMD.</title>
        <authorList>
            <consortium name="US DOE Joint Genome Institute"/>
            <person name="Copeland A."/>
            <person name="Lucas S."/>
            <person name="Lapidus A."/>
            <person name="Barry K."/>
            <person name="Detter J.C."/>
            <person name="Glavina del Rio T."/>
            <person name="Hammon N."/>
            <person name="Israni S."/>
            <person name="Pitluck S."/>
            <person name="Bruce D."/>
            <person name="Chain P."/>
            <person name="Malfatti S."/>
            <person name="Shin M."/>
            <person name="Vergez L."/>
            <person name="Schmutz J."/>
            <person name="Larimer F."/>
            <person name="Land M."/>
            <person name="Hauser L."/>
            <person name="Kyrpides N."/>
            <person name="Kim E."/>
            <person name="Parke J."/>
            <person name="Coenye T."/>
            <person name="Konstantinidis K."/>
            <person name="Ramette A."/>
            <person name="Tiedje J."/>
            <person name="Richardson P."/>
        </authorList>
    </citation>
    <scope>NUCLEOTIDE SEQUENCE</scope>
    <source>
        <strain evidence="8">AMMD</strain>
    </source>
</reference>
<dbReference type="eggNOG" id="COG4638">
    <property type="taxonomic scope" value="Bacteria"/>
</dbReference>
<evidence type="ECO:0000256" key="4">
    <source>
        <dbReference type="ARBA" id="ARBA00022723"/>
    </source>
</evidence>
<evidence type="ECO:0000256" key="7">
    <source>
        <dbReference type="ARBA" id="ARBA00023014"/>
    </source>
</evidence>
<evidence type="ECO:0000256" key="3">
    <source>
        <dbReference type="ARBA" id="ARBA00022714"/>
    </source>
</evidence>